<comment type="caution">
    <text evidence="6">The sequence shown here is derived from an EMBL/GenBank/DDBJ whole genome shotgun (WGS) entry which is preliminary data.</text>
</comment>
<evidence type="ECO:0000313" key="7">
    <source>
        <dbReference type="Proteomes" id="UP000295788"/>
    </source>
</evidence>
<name>A0A4R3KKK0_9BACI</name>
<evidence type="ECO:0000256" key="2">
    <source>
        <dbReference type="ARBA" id="ARBA00023172"/>
    </source>
</evidence>
<dbReference type="OrthoDB" id="9795084at2"/>
<dbReference type="Pfam" id="PF02735">
    <property type="entry name" value="Ku"/>
    <property type="match status" value="1"/>
</dbReference>
<evidence type="ECO:0000256" key="1">
    <source>
        <dbReference type="ARBA" id="ARBA00023125"/>
    </source>
</evidence>
<sequence length="271" mass="31040">MHTMWKGSISFGLVNIPIKMFASTEDKEIKFRYLHKECKTPLKYVRTCPTCNVEVEWNDIVRGFEYEPGRFVLIEDEALASLQPEINKAIEILDFVNLSEIDPIYFDKSYYLSPQDTGGKAYNLLRQGLKETGKIGIAKITIRSKQSLAAIRVYQNLLVLETLYFPDEVRSVELVPGIPQNMDVNEKELSMAIQLIENLSAPFEPNKYTDDYREALRELINKKIEGEEIEIPKEAPQKNIIDLMQALKASIEQTTPTKKTTRGRNKKTTAS</sequence>
<evidence type="ECO:0000256" key="4">
    <source>
        <dbReference type="SAM" id="MobiDB-lite"/>
    </source>
</evidence>
<dbReference type="CDD" id="cd00789">
    <property type="entry name" value="KU_like"/>
    <property type="match status" value="1"/>
</dbReference>
<keyword evidence="3" id="KW-0227">DNA damage</keyword>
<evidence type="ECO:0000256" key="3">
    <source>
        <dbReference type="HAMAP-Rule" id="MF_01875"/>
    </source>
</evidence>
<protein>
    <recommendedName>
        <fullName evidence="3">Non-homologous end joining protein Ku</fullName>
    </recommendedName>
</protein>
<reference evidence="6 7" key="1">
    <citation type="submission" date="2019-03" db="EMBL/GenBank/DDBJ databases">
        <title>Genomic Encyclopedia of Type Strains, Phase IV (KMG-IV): sequencing the most valuable type-strain genomes for metagenomic binning, comparative biology and taxonomic classification.</title>
        <authorList>
            <person name="Goeker M."/>
        </authorList>
    </citation>
    <scope>NUCLEOTIDE SEQUENCE [LARGE SCALE GENOMIC DNA]</scope>
    <source>
        <strain evidence="6 7">DSM 23802</strain>
    </source>
</reference>
<dbReference type="FunFam" id="2.40.290.10:FF:000004">
    <property type="entry name" value="Non-homologous end joining protein Ku"/>
    <property type="match status" value="1"/>
</dbReference>
<accession>A0A4R3KKK0</accession>
<dbReference type="Proteomes" id="UP000295788">
    <property type="component" value="Unassembled WGS sequence"/>
</dbReference>
<keyword evidence="1 3" id="KW-0238">DNA-binding</keyword>
<dbReference type="AlphaFoldDB" id="A0A4R3KKK0"/>
<keyword evidence="3" id="KW-0234">DNA repair</keyword>
<dbReference type="PIRSF" id="PIRSF006493">
    <property type="entry name" value="Prok_Ku"/>
    <property type="match status" value="1"/>
</dbReference>
<dbReference type="InterPro" id="IPR006164">
    <property type="entry name" value="DNA_bd_Ku70/Ku80"/>
</dbReference>
<dbReference type="GO" id="GO:0006310">
    <property type="term" value="P:DNA recombination"/>
    <property type="evidence" value="ECO:0007669"/>
    <property type="project" value="UniProtKB-KW"/>
</dbReference>
<proteinExistence type="inferred from homology"/>
<dbReference type="PANTHER" id="PTHR41251">
    <property type="entry name" value="NON-HOMOLOGOUS END JOINING PROTEIN KU"/>
    <property type="match status" value="1"/>
</dbReference>
<feature type="region of interest" description="Disordered" evidence="4">
    <location>
        <begin position="251"/>
        <end position="271"/>
    </location>
</feature>
<dbReference type="Gene3D" id="2.40.290.10">
    <property type="match status" value="1"/>
</dbReference>
<organism evidence="6 7">
    <name type="scientific">Tepidibacillus fermentans</name>
    <dbReference type="NCBI Taxonomy" id="1281767"/>
    <lineage>
        <taxon>Bacteria</taxon>
        <taxon>Bacillati</taxon>
        <taxon>Bacillota</taxon>
        <taxon>Bacilli</taxon>
        <taxon>Bacillales</taxon>
        <taxon>Bacillaceae</taxon>
        <taxon>Tepidibacillus</taxon>
    </lineage>
</organism>
<evidence type="ECO:0000313" key="6">
    <source>
        <dbReference type="EMBL" id="TCS84167.1"/>
    </source>
</evidence>
<feature type="domain" description="Ku" evidence="5">
    <location>
        <begin position="52"/>
        <end position="180"/>
    </location>
</feature>
<evidence type="ECO:0000259" key="5">
    <source>
        <dbReference type="SMART" id="SM00559"/>
    </source>
</evidence>
<dbReference type="InterPro" id="IPR009187">
    <property type="entry name" value="Prok_Ku"/>
</dbReference>
<dbReference type="NCBIfam" id="TIGR02772">
    <property type="entry name" value="Ku_bact"/>
    <property type="match status" value="1"/>
</dbReference>
<dbReference type="HAMAP" id="MF_01875">
    <property type="entry name" value="Prokaryotic_Ku"/>
    <property type="match status" value="1"/>
</dbReference>
<dbReference type="GO" id="GO:0006303">
    <property type="term" value="P:double-strand break repair via nonhomologous end joining"/>
    <property type="evidence" value="ECO:0007669"/>
    <property type="project" value="UniProtKB-UniRule"/>
</dbReference>
<dbReference type="RefSeq" id="WP_132767024.1">
    <property type="nucleotide sequence ID" value="NZ_SMAB01000002.1"/>
</dbReference>
<dbReference type="SUPFAM" id="SSF100939">
    <property type="entry name" value="SPOC domain-like"/>
    <property type="match status" value="1"/>
</dbReference>
<dbReference type="InterPro" id="IPR016194">
    <property type="entry name" value="SPOC-like_C_dom_sf"/>
</dbReference>
<dbReference type="GO" id="GO:0003690">
    <property type="term" value="F:double-stranded DNA binding"/>
    <property type="evidence" value="ECO:0007669"/>
    <property type="project" value="UniProtKB-UniRule"/>
</dbReference>
<comment type="function">
    <text evidence="3">With LigD forms a non-homologous end joining (NHEJ) DNA repair enzyme, which repairs dsDNA breaks with reduced fidelity. Binds linear dsDNA with 5'- and 3'- overhangs but not closed circular dsDNA nor ssDNA. Recruits and stimulates the ligase activity of LigD.</text>
</comment>
<keyword evidence="7" id="KW-1185">Reference proteome</keyword>
<dbReference type="EMBL" id="SMAB01000002">
    <property type="protein sequence ID" value="TCS84167.1"/>
    <property type="molecule type" value="Genomic_DNA"/>
</dbReference>
<gene>
    <name evidence="3" type="primary">ku</name>
    <name evidence="6" type="ORF">EDD72_102211</name>
</gene>
<dbReference type="PANTHER" id="PTHR41251:SF1">
    <property type="entry name" value="NON-HOMOLOGOUS END JOINING PROTEIN KU"/>
    <property type="match status" value="1"/>
</dbReference>
<comment type="subunit">
    <text evidence="3">Homodimer. Interacts with LigD.</text>
</comment>
<feature type="compositionally biased region" description="Basic residues" evidence="4">
    <location>
        <begin position="259"/>
        <end position="271"/>
    </location>
</feature>
<keyword evidence="2 3" id="KW-0233">DNA recombination</keyword>
<dbReference type="SMART" id="SM00559">
    <property type="entry name" value="Ku78"/>
    <property type="match status" value="1"/>
</dbReference>
<comment type="similarity">
    <text evidence="3">Belongs to the prokaryotic Ku family.</text>
</comment>